<dbReference type="AlphaFoldDB" id="G2KP61"/>
<dbReference type="KEGG" id="mai:MICA_223"/>
<dbReference type="HOGENOM" id="CLU_3201975_0_0_5"/>
<organism evidence="1 2">
    <name type="scientific">Micavibrio aeruginosavorus (strain ARL-13)</name>
    <dbReference type="NCBI Taxonomy" id="856793"/>
    <lineage>
        <taxon>Bacteria</taxon>
        <taxon>Pseudomonadati</taxon>
        <taxon>Bdellovibrionota</taxon>
        <taxon>Bdellovibrionia</taxon>
        <taxon>Bdellovibrionales</taxon>
        <taxon>Pseudobdellovibrionaceae</taxon>
        <taxon>Micavibrio</taxon>
    </lineage>
</organism>
<evidence type="ECO:0000313" key="1">
    <source>
        <dbReference type="EMBL" id="AEP08569.1"/>
    </source>
</evidence>
<dbReference type="EMBL" id="CP002382">
    <property type="protein sequence ID" value="AEP08569.1"/>
    <property type="molecule type" value="Genomic_DNA"/>
</dbReference>
<evidence type="ECO:0000313" key="2">
    <source>
        <dbReference type="Proteomes" id="UP000009286"/>
    </source>
</evidence>
<gene>
    <name evidence="1" type="ordered locus">MICA_223</name>
</gene>
<name>G2KP61_MICAA</name>
<accession>G2KP61</accession>
<proteinExistence type="predicted"/>
<sequence>MQRFKIVYFQYVNVKNARIAGRFFDGAGGARTRAGLFDYRSNRDG</sequence>
<reference evidence="1 2" key="1">
    <citation type="journal article" date="2011" name="BMC Genomics">
        <title>Genomic insights into an obligate epibiotic bacterial predator: Micavibrio aeruginosavorus ARL-13.</title>
        <authorList>
            <person name="Wang Z."/>
            <person name="Kadouri D."/>
            <person name="Wu M."/>
        </authorList>
    </citation>
    <scope>NUCLEOTIDE SEQUENCE [LARGE SCALE GENOMIC DNA]</scope>
    <source>
        <strain evidence="1 2">ARL-13</strain>
    </source>
</reference>
<protein>
    <submittedName>
        <fullName evidence="1">Uncharacterized protein</fullName>
    </submittedName>
</protein>
<dbReference type="Proteomes" id="UP000009286">
    <property type="component" value="Chromosome"/>
</dbReference>
<keyword evidence="2" id="KW-1185">Reference proteome</keyword>